<keyword evidence="7 21" id="KW-0812">Transmembrane</keyword>
<dbReference type="InterPro" id="IPR004836">
    <property type="entry name" value="Na_Ca_Ex"/>
</dbReference>
<keyword evidence="11" id="KW-0106">Calcium</keyword>
<keyword evidence="17" id="KW-0325">Glycoprotein</keyword>
<keyword evidence="16 21" id="KW-0472">Membrane</keyword>
<feature type="transmembrane region" description="Helical" evidence="21">
    <location>
        <begin position="813"/>
        <end position="833"/>
    </location>
</feature>
<keyword evidence="9 22" id="KW-0732">Signal</keyword>
<dbReference type="Gene3D" id="2.60.40.2030">
    <property type="match status" value="2"/>
</dbReference>
<evidence type="ECO:0000256" key="8">
    <source>
        <dbReference type="ARBA" id="ARBA00022723"/>
    </source>
</evidence>
<keyword evidence="14" id="KW-0915">Sodium</keyword>
<dbReference type="STRING" id="6239.Y113G7A.4a.1"/>
<dbReference type="PeptideAtlas" id="G5EF08"/>
<keyword evidence="15" id="KW-0406">Ion transport</keyword>
<gene>
    <name evidence="25 27" type="primary">ncx-1</name>
    <name evidence="25" type="ORF">CELE_Y113G7A.4</name>
    <name evidence="27" type="ORF">Y113G7A.4</name>
</gene>
<dbReference type="SMART" id="SM00237">
    <property type="entry name" value="Calx_beta"/>
    <property type="match status" value="2"/>
</dbReference>
<dbReference type="Reactome" id="R-CEL-418359">
    <property type="pathway name" value="Reduction of cytosolic Ca++ levels"/>
</dbReference>
<keyword evidence="12" id="KW-0112">Calmodulin-binding</keyword>
<dbReference type="GeneID" id="180318"/>
<keyword evidence="26" id="KW-1185">Reference proteome</keyword>
<dbReference type="PRINTS" id="PR01259">
    <property type="entry name" value="NACAEXCHNGR"/>
</dbReference>
<dbReference type="GO" id="GO:0005432">
    <property type="term" value="F:calcium:sodium antiporter activity"/>
    <property type="evidence" value="ECO:0000318"/>
    <property type="project" value="GO_Central"/>
</dbReference>
<keyword evidence="6" id="KW-0109">Calcium transport</keyword>
<dbReference type="eggNOG" id="KOG1306">
    <property type="taxonomic scope" value="Eukaryota"/>
</dbReference>
<evidence type="ECO:0000256" key="17">
    <source>
        <dbReference type="ARBA" id="ARBA00023180"/>
    </source>
</evidence>
<dbReference type="GO" id="GO:0098703">
    <property type="term" value="P:calcium ion import across plasma membrane"/>
    <property type="evidence" value="ECO:0000318"/>
    <property type="project" value="GO_Central"/>
</dbReference>
<evidence type="ECO:0000256" key="13">
    <source>
        <dbReference type="ARBA" id="ARBA00022989"/>
    </source>
</evidence>
<evidence type="ECO:0000256" key="7">
    <source>
        <dbReference type="ARBA" id="ARBA00022692"/>
    </source>
</evidence>
<dbReference type="AGR" id="WB:WBGene00003566"/>
<dbReference type="CTD" id="180318"/>
<dbReference type="WormBase" id="Y113G7A.4a">
    <property type="protein sequence ID" value="CE23275"/>
    <property type="gene ID" value="WBGene00003566"/>
    <property type="gene designation" value="ncx-1"/>
</dbReference>
<keyword evidence="3" id="KW-0813">Transport</keyword>
<keyword evidence="8" id="KW-0479">Metal-binding</keyword>
<dbReference type="PaxDb" id="6239-Y113G7A.4a"/>
<organism evidence="24">
    <name type="scientific">Caenorhabditis elegans</name>
    <dbReference type="NCBI Taxonomy" id="6239"/>
    <lineage>
        <taxon>Eukaryota</taxon>
        <taxon>Metazoa</taxon>
        <taxon>Ecdysozoa</taxon>
        <taxon>Nematoda</taxon>
        <taxon>Chromadorea</taxon>
        <taxon>Rhabditida</taxon>
        <taxon>Rhabditina</taxon>
        <taxon>Rhabditomorpha</taxon>
        <taxon>Rhabditoidea</taxon>
        <taxon>Rhabditidae</taxon>
        <taxon>Peloderinae</taxon>
        <taxon>Caenorhabditis</taxon>
    </lineage>
</organism>
<dbReference type="OMA" id="IWFRAIV"/>
<reference evidence="24" key="1">
    <citation type="journal article" date="1996" name="Ann. N. Y. Acad. Sci.">
        <title>Molecular biological studies of the cardiac sodium-calcium exchanger.</title>
        <authorList>
            <person name="Kraev A.S."/>
            <person name="Chumakov I.M."/>
            <person name="Carafoli E."/>
        </authorList>
    </citation>
    <scope>NUCLEOTIDE SEQUENCE OF 1-800</scope>
    <source>
        <strain evidence="24">Bristol N2</strain>
    </source>
</reference>
<dbReference type="GO" id="GO:0030424">
    <property type="term" value="C:axon"/>
    <property type="evidence" value="ECO:0000318"/>
    <property type="project" value="GO_Central"/>
</dbReference>
<dbReference type="RefSeq" id="NP_001041182.1">
    <property type="nucleotide sequence ID" value="NM_001047717.7"/>
</dbReference>
<comment type="similarity">
    <text evidence="2">Belongs to the Ca(2+):cation antiporter (CaCA) (TC 2.A.19) family. SLC8 subfamily.</text>
</comment>
<evidence type="ECO:0000256" key="12">
    <source>
        <dbReference type="ARBA" id="ARBA00022860"/>
    </source>
</evidence>
<dbReference type="Pfam" id="PF01699">
    <property type="entry name" value="Na_Ca_ex"/>
    <property type="match status" value="2"/>
</dbReference>
<reference evidence="25" key="5">
    <citation type="submission" date="2024-10" db="EMBL/GenBank/DDBJ databases">
        <authorList>
            <consortium name="WormBase Consortium"/>
            <person name="WormBase"/>
        </authorList>
    </citation>
    <scope>NUCLEOTIDE SEQUENCE</scope>
    <source>
        <strain evidence="25">Bristol N2</strain>
    </source>
</reference>
<keyword evidence="5" id="KW-1003">Cell membrane</keyword>
<dbReference type="GO" id="GO:0007154">
    <property type="term" value="P:cell communication"/>
    <property type="evidence" value="ECO:0007669"/>
    <property type="project" value="InterPro"/>
</dbReference>
<dbReference type="AlphaFoldDB" id="G5EF08"/>
<dbReference type="HOGENOM" id="CLU_012872_1_0_1"/>
<dbReference type="ExpressionAtlas" id="G5EF08">
    <property type="expression patterns" value="baseline and differential"/>
</dbReference>
<evidence type="ECO:0000313" key="25">
    <source>
        <dbReference type="EMBL" id="CAB60477.1"/>
    </source>
</evidence>
<feature type="signal peptide" evidence="22">
    <location>
        <begin position="1"/>
        <end position="22"/>
    </location>
</feature>
<evidence type="ECO:0000256" key="4">
    <source>
        <dbReference type="ARBA" id="ARBA00022449"/>
    </source>
</evidence>
<evidence type="ECO:0000256" key="6">
    <source>
        <dbReference type="ARBA" id="ARBA00022568"/>
    </source>
</evidence>
<keyword evidence="4" id="KW-0050">Antiport</keyword>
<feature type="domain" description="Calx-beta" evidence="23">
    <location>
        <begin position="376"/>
        <end position="478"/>
    </location>
</feature>
<dbReference type="GO" id="GO:0098794">
    <property type="term" value="C:postsynapse"/>
    <property type="evidence" value="ECO:0000318"/>
    <property type="project" value="GO_Central"/>
</dbReference>
<keyword evidence="18" id="KW-0739">Sodium transport</keyword>
<reference evidence="25" key="4">
    <citation type="submission" date="2003-03" db="EMBL/GenBank/DDBJ databases">
        <authorList>
            <person name="Sulson J.E."/>
            <person name="Waterston R."/>
        </authorList>
    </citation>
    <scope>NUCLEOTIDE SEQUENCE</scope>
    <source>
        <strain evidence="25">Bristol N2</strain>
    </source>
</reference>
<dbReference type="Pfam" id="PF16494">
    <property type="entry name" value="Na_Ca_ex_C"/>
    <property type="match status" value="1"/>
</dbReference>
<reference evidence="25 26" key="3">
    <citation type="journal article" date="1998" name="Science">
        <title>Genome sequence of the nematode C. elegans: a platform for investigating biology.</title>
        <authorList>
            <consortium name="The C. elegans sequencing consortium"/>
            <person name="Sulson J.E."/>
            <person name="Waterston R."/>
        </authorList>
    </citation>
    <scope>NUCLEOTIDE SEQUENCE [LARGE SCALE GENOMIC DNA]</scope>
    <source>
        <strain evidence="25 26">Bristol N2</strain>
    </source>
</reference>
<dbReference type="Reactome" id="R-CEL-5578775">
    <property type="pathway name" value="Ion homeostasis"/>
</dbReference>
<dbReference type="FunCoup" id="G5EF08">
    <property type="interactions" value="70"/>
</dbReference>
<evidence type="ECO:0000256" key="20">
    <source>
        <dbReference type="SAM" id="MobiDB-lite"/>
    </source>
</evidence>
<evidence type="ECO:0000313" key="26">
    <source>
        <dbReference type="Proteomes" id="UP000001940"/>
    </source>
</evidence>
<feature type="chain" id="PRO_5015091961" evidence="22">
    <location>
        <begin position="23"/>
        <end position="880"/>
    </location>
</feature>
<evidence type="ECO:0000256" key="21">
    <source>
        <dbReference type="SAM" id="Phobius"/>
    </source>
</evidence>
<dbReference type="InterPro" id="IPR051171">
    <property type="entry name" value="CaCA"/>
</dbReference>
<protein>
    <submittedName>
        <fullName evidence="25">Calx-beta domain-containing protein</fullName>
    </submittedName>
    <submittedName>
        <fullName evidence="24">Sodium-calcium exchanger</fullName>
    </submittedName>
</protein>
<dbReference type="Bgee" id="WBGene00003566">
    <property type="expression patterns" value="Expressed in larva and 4 other cell types or tissues"/>
</dbReference>
<evidence type="ECO:0000256" key="10">
    <source>
        <dbReference type="ARBA" id="ARBA00022737"/>
    </source>
</evidence>
<dbReference type="Reactome" id="R-CEL-425561">
    <property type="pathway name" value="Sodium/Calcium exchangers"/>
</dbReference>
<dbReference type="InterPro" id="IPR032452">
    <property type="entry name" value="Na_Ca_Ex_C-exten"/>
</dbReference>
<dbReference type="SMR" id="G5EF08"/>
<accession>G5EF08</accession>
<feature type="transmembrane region" description="Helical" evidence="21">
    <location>
        <begin position="707"/>
        <end position="731"/>
    </location>
</feature>
<dbReference type="GO" id="GO:0005516">
    <property type="term" value="F:calmodulin binding"/>
    <property type="evidence" value="ECO:0007669"/>
    <property type="project" value="UniProtKB-KW"/>
</dbReference>
<dbReference type="NCBIfam" id="TIGR00845">
    <property type="entry name" value="caca"/>
    <property type="match status" value="1"/>
</dbReference>
<evidence type="ECO:0000256" key="19">
    <source>
        <dbReference type="ARBA" id="ARBA00033667"/>
    </source>
</evidence>
<feature type="transmembrane region" description="Helical" evidence="21">
    <location>
        <begin position="162"/>
        <end position="186"/>
    </location>
</feature>
<dbReference type="InterPro" id="IPR004837">
    <property type="entry name" value="NaCa_Exmemb"/>
</dbReference>
<dbReference type="GO" id="GO:0035725">
    <property type="term" value="P:sodium ion transmembrane transport"/>
    <property type="evidence" value="ECO:0000318"/>
    <property type="project" value="GO_Central"/>
</dbReference>
<comment type="catalytic activity">
    <reaction evidence="19">
        <text>Ca(2+)(in) + 3 Na(+)(out) = Ca(2+)(out) + 3 Na(+)(in)</text>
        <dbReference type="Rhea" id="RHEA:69955"/>
        <dbReference type="ChEBI" id="CHEBI:29101"/>
        <dbReference type="ChEBI" id="CHEBI:29108"/>
    </reaction>
</comment>
<evidence type="ECO:0000259" key="23">
    <source>
        <dbReference type="SMART" id="SM00237"/>
    </source>
</evidence>
<feature type="transmembrane region" description="Helical" evidence="21">
    <location>
        <begin position="853"/>
        <end position="877"/>
    </location>
</feature>
<keyword evidence="28" id="KW-1267">Proteomics identification</keyword>
<feature type="region of interest" description="Disordered" evidence="20">
    <location>
        <begin position="268"/>
        <end position="293"/>
    </location>
</feature>
<dbReference type="OrthoDB" id="418484at2759"/>
<dbReference type="KEGG" id="cel:CELE_Y113G7A.4"/>
<sequence>MTKLKIYLFLVVSLTTLGQYAAEPQNGEIIHVSSQRIPGPEPACAPAKPCSPGVIVPVWQPSENLSECKIWFRAIVYLIALAYLFFGVSIVADRFMASIEVITSQQKSVKMKKITGEHFTIMVRVWNETVSNLTLMALGSSAPEILLSVIEICGNNFEAGELGPSTIVGSAAFNLFIIIAVCIMAIPNGETRRVQHNGVFWVTVVWSTFAYVWLYLILSVFSPGEVEVWEGVLTFVFFPLTVGSAYFADAHAGQFGQRLISGPLSSFVRRSPRRSPSKKTRENVENGAGLPGDATQNLIGGDADALAFEIHRRHYLDIFKQLRSEHPDAPVVELEKHAMEKVVGEQKKSRAFYRIQTTRKMIGSGDIQKKLKKSNKLEPMVVQKTMATVEFDPPHYTCLENVGDVYLTVKCDRGSVPEDTTVTVHYRTIADTAQAESDFVHTEGTITFEPGQTEQKIKVGIVDNDIYEDDEQFMVRLSQVRAFRSEHFSSVPARLGLAATATVIIVDDDHAGSFGFLSEKFKCTESCGSFVAEVIRSRGARGKVSIPYKTVDGAAKSPQDYEHQEGVLKFADEQSKAEIYIPIVNDDEYEKHEDFYIELGEPIWHRELADDEEGIEGKPILGFSRCKVVITEDREFKNFMDRALVTANTSIMVGTSSWKQQFTEAWTLEPEEEDGEVTTMEKVMHYIALPWKLLFALIPPTDYFNGWLCFVVAIAMIGLLTAFIGDIAAAFGCTVGLKDSVTALTLVAMGTSLPDTFASRTAAVGDQWADGSIGNVTGSNAVNVFLGIGIAWMIAACVHAYRGTKFLVATGSLAFSVTMFLIGSVVCVALLQYRRFNRKVNGELGGPMGWRIISAGIFVSVWLLYILLSTLEAYCIIKGF</sequence>
<evidence type="ECO:0000256" key="3">
    <source>
        <dbReference type="ARBA" id="ARBA00022448"/>
    </source>
</evidence>
<dbReference type="EMBL" id="X91803">
    <property type="protein sequence ID" value="CAA62913.1"/>
    <property type="molecule type" value="mRNA"/>
</dbReference>
<evidence type="ECO:0000256" key="9">
    <source>
        <dbReference type="ARBA" id="ARBA00022729"/>
    </source>
</evidence>
<feature type="transmembrane region" description="Helical" evidence="21">
    <location>
        <begin position="70"/>
        <end position="92"/>
    </location>
</feature>
<keyword evidence="10" id="KW-0677">Repeat</keyword>
<name>G5EF08_CAEEL</name>
<dbReference type="SUPFAM" id="SSF141072">
    <property type="entry name" value="CalX-like"/>
    <property type="match status" value="2"/>
</dbReference>
<dbReference type="InterPro" id="IPR003644">
    <property type="entry name" value="Calx_beta"/>
</dbReference>
<dbReference type="Pfam" id="PF03160">
    <property type="entry name" value="Calx-beta"/>
    <property type="match status" value="1"/>
</dbReference>
<evidence type="ECO:0000256" key="15">
    <source>
        <dbReference type="ARBA" id="ARBA00023065"/>
    </source>
</evidence>
<evidence type="ECO:0000256" key="16">
    <source>
        <dbReference type="ARBA" id="ARBA00023136"/>
    </source>
</evidence>
<dbReference type="EMBL" id="BX284605">
    <property type="protein sequence ID" value="CAB60477.1"/>
    <property type="molecule type" value="Genomic_DNA"/>
</dbReference>
<comment type="subcellular location">
    <subcellularLocation>
        <location evidence="1">Cell membrane</location>
        <topology evidence="1">Multi-pass membrane protein</topology>
    </subcellularLocation>
</comment>
<dbReference type="InterPro" id="IPR044880">
    <property type="entry name" value="NCX_ion-bd_dom_sf"/>
</dbReference>
<dbReference type="InterPro" id="IPR038081">
    <property type="entry name" value="CalX-like_sf"/>
</dbReference>
<evidence type="ECO:0000313" key="27">
    <source>
        <dbReference type="WormBase" id="Y113G7A.4a"/>
    </source>
</evidence>
<evidence type="ECO:0000256" key="2">
    <source>
        <dbReference type="ARBA" id="ARBA00007489"/>
    </source>
</evidence>
<evidence type="ECO:0000256" key="5">
    <source>
        <dbReference type="ARBA" id="ARBA00022475"/>
    </source>
</evidence>
<dbReference type="PANTHER" id="PTHR11878">
    <property type="entry name" value="SODIUM/CALCIUM EXCHANGER"/>
    <property type="match status" value="1"/>
</dbReference>
<keyword evidence="13 21" id="KW-1133">Transmembrane helix</keyword>
<dbReference type="GO" id="GO:0046872">
    <property type="term" value="F:metal ion binding"/>
    <property type="evidence" value="ECO:0007669"/>
    <property type="project" value="UniProtKB-KW"/>
</dbReference>
<feature type="transmembrane region" description="Helical" evidence="21">
    <location>
        <begin position="198"/>
        <end position="222"/>
    </location>
</feature>
<proteinExistence type="evidence at protein level"/>
<reference evidence="24" key="2">
    <citation type="journal article" date="1996" name="Genomics">
        <title>The organization of the human gene NCX1 encoding the sodium-calcium exchanger.</title>
        <authorList>
            <person name="Kraev A."/>
            <person name="Chumakov I."/>
            <person name="Carafoli E."/>
        </authorList>
    </citation>
    <scope>NUCLEOTIDE SEQUENCE OF 123-880</scope>
    <source>
        <strain evidence="24">Bristol N2</strain>
    </source>
</reference>
<feature type="domain" description="Calx-beta" evidence="23">
    <location>
        <begin position="501"/>
        <end position="600"/>
    </location>
</feature>
<evidence type="ECO:0007829" key="28">
    <source>
        <dbReference type="PeptideAtlas" id="G5EF08"/>
    </source>
</evidence>
<dbReference type="PANTHER" id="PTHR11878:SF75">
    <property type="entry name" value="CALX-BETA DOMAIN-CONTAINING PROTEIN"/>
    <property type="match status" value="1"/>
</dbReference>
<evidence type="ECO:0000256" key="14">
    <source>
        <dbReference type="ARBA" id="ARBA00023053"/>
    </source>
</evidence>
<feature type="transmembrane region" description="Helical" evidence="21">
    <location>
        <begin position="781"/>
        <end position="801"/>
    </location>
</feature>
<dbReference type="Proteomes" id="UP000001940">
    <property type="component" value="Chromosome V"/>
</dbReference>
<evidence type="ECO:0000313" key="24">
    <source>
        <dbReference type="EMBL" id="CAA62913.1"/>
    </source>
</evidence>
<evidence type="ECO:0000256" key="11">
    <source>
        <dbReference type="ARBA" id="ARBA00022837"/>
    </source>
</evidence>
<feature type="transmembrane region" description="Helical" evidence="21">
    <location>
        <begin position="228"/>
        <end position="248"/>
    </location>
</feature>
<evidence type="ECO:0000256" key="18">
    <source>
        <dbReference type="ARBA" id="ARBA00023201"/>
    </source>
</evidence>
<evidence type="ECO:0000256" key="1">
    <source>
        <dbReference type="ARBA" id="ARBA00004651"/>
    </source>
</evidence>
<dbReference type="Gene3D" id="1.20.1420.30">
    <property type="entry name" value="NCX, central ion-binding region"/>
    <property type="match status" value="2"/>
</dbReference>
<evidence type="ECO:0000256" key="22">
    <source>
        <dbReference type="SAM" id="SignalP"/>
    </source>
</evidence>
<dbReference type="GO" id="GO:0042383">
    <property type="term" value="C:sarcolemma"/>
    <property type="evidence" value="ECO:0000318"/>
    <property type="project" value="GO_Central"/>
</dbReference>